<feature type="compositionally biased region" description="Acidic residues" evidence="1">
    <location>
        <begin position="76"/>
        <end position="98"/>
    </location>
</feature>
<comment type="caution">
    <text evidence="2">The sequence shown here is derived from an EMBL/GenBank/DDBJ whole genome shotgun (WGS) entry which is preliminary data.</text>
</comment>
<reference evidence="2 3" key="1">
    <citation type="journal article" date="2012" name="BMC Genomics">
        <title>Tools to kill: Genome of one of the most destructive plant pathogenic fungi Macrophomina phaseolina.</title>
        <authorList>
            <person name="Islam M.S."/>
            <person name="Haque M.S."/>
            <person name="Islam M.M."/>
            <person name="Emdad E.M."/>
            <person name="Halim A."/>
            <person name="Hossen Q.M.M."/>
            <person name="Hossain M.Z."/>
            <person name="Ahmed B."/>
            <person name="Rahim S."/>
            <person name="Rahman M.S."/>
            <person name="Alam M.M."/>
            <person name="Hou S."/>
            <person name="Wan X."/>
            <person name="Saito J.A."/>
            <person name="Alam M."/>
        </authorList>
    </citation>
    <scope>NUCLEOTIDE SEQUENCE [LARGE SCALE GENOMIC DNA]</scope>
    <source>
        <strain evidence="2 3">MS6</strain>
    </source>
</reference>
<feature type="compositionally biased region" description="Basic and acidic residues" evidence="1">
    <location>
        <begin position="45"/>
        <end position="75"/>
    </location>
</feature>
<dbReference type="InParanoid" id="K2SZJ8"/>
<feature type="compositionally biased region" description="Basic residues" evidence="1">
    <location>
        <begin position="366"/>
        <end position="375"/>
    </location>
</feature>
<dbReference type="GO" id="GO:0003676">
    <property type="term" value="F:nucleic acid binding"/>
    <property type="evidence" value="ECO:0007669"/>
    <property type="project" value="InterPro"/>
</dbReference>
<accession>K2SZJ8</accession>
<protein>
    <submittedName>
        <fullName evidence="2">Nucleotide-binding alpha-beta plait</fullName>
    </submittedName>
</protein>
<organism evidence="2 3">
    <name type="scientific">Macrophomina phaseolina (strain MS6)</name>
    <name type="common">Charcoal rot fungus</name>
    <dbReference type="NCBI Taxonomy" id="1126212"/>
    <lineage>
        <taxon>Eukaryota</taxon>
        <taxon>Fungi</taxon>
        <taxon>Dikarya</taxon>
        <taxon>Ascomycota</taxon>
        <taxon>Pezizomycotina</taxon>
        <taxon>Dothideomycetes</taxon>
        <taxon>Dothideomycetes incertae sedis</taxon>
        <taxon>Botryosphaeriales</taxon>
        <taxon>Botryosphaeriaceae</taxon>
        <taxon>Macrophomina</taxon>
    </lineage>
</organism>
<evidence type="ECO:0000256" key="1">
    <source>
        <dbReference type="SAM" id="MobiDB-lite"/>
    </source>
</evidence>
<dbReference type="OrthoDB" id="442677at2759"/>
<feature type="compositionally biased region" description="Pro residues" evidence="1">
    <location>
        <begin position="346"/>
        <end position="359"/>
    </location>
</feature>
<dbReference type="Proteomes" id="UP000007129">
    <property type="component" value="Unassembled WGS sequence"/>
</dbReference>
<dbReference type="InterPro" id="IPR012677">
    <property type="entry name" value="Nucleotide-bd_a/b_plait_sf"/>
</dbReference>
<dbReference type="HOGENOM" id="CLU_628610_0_0_1"/>
<dbReference type="AlphaFoldDB" id="K2SZJ8"/>
<dbReference type="VEuPathDB" id="FungiDB:MPH_00641"/>
<feature type="compositionally biased region" description="Basic residues" evidence="1">
    <location>
        <begin position="427"/>
        <end position="436"/>
    </location>
</feature>
<dbReference type="EMBL" id="AHHD01000031">
    <property type="protein sequence ID" value="EKG22050.1"/>
    <property type="molecule type" value="Genomic_DNA"/>
</dbReference>
<gene>
    <name evidence="2" type="ORF">MPH_00641</name>
</gene>
<proteinExistence type="predicted"/>
<evidence type="ECO:0000313" key="2">
    <source>
        <dbReference type="EMBL" id="EKG22050.1"/>
    </source>
</evidence>
<dbReference type="InterPro" id="IPR035979">
    <property type="entry name" value="RBD_domain_sf"/>
</dbReference>
<feature type="compositionally biased region" description="Basic and acidic residues" evidence="1">
    <location>
        <begin position="100"/>
        <end position="117"/>
    </location>
</feature>
<dbReference type="Gene3D" id="3.30.70.330">
    <property type="match status" value="2"/>
</dbReference>
<sequence length="436" mass="48389">MPDAEAASSDEDAEIPVHESLLAAHGDKSQRKRKRKGDEDDLEDVYMRKLAREEAKEEARRQAERSTKRQKKEDGEAAEDSEEALSDDDGDLDTESESEVPQHEIKASEQKGDPELEKASRTVFVGNVSVKAVSDKSAKKTLVKHMSSFLPELPEHKPPHKFESIRFRSTPFSTYVPKKAAFAKKEILEETTHSTNAYVVYSTQQAAREAARRLNGTIVLERHIRVDEVAHPAKTDHRRCVFVGNLGFVDDESMIQEAESKRIGKEIRKRKEPGDVEEGLWRTFGKVGTVESVRVVRDPKTRVGKGFATRTQLKQLYSTTTKNSRQCFRAASVSCAPRPSSATPPKTTPQHPPALPPPGASTTPRSRPRRGRCRAGLRSCWAKPAPRRSSPPSRTLARGTSPVTGLRRMAAPPTSSRLSSSCSKVTARARSRARPA</sequence>
<name>K2SZJ8_MACPH</name>
<evidence type="ECO:0000313" key="3">
    <source>
        <dbReference type="Proteomes" id="UP000007129"/>
    </source>
</evidence>
<dbReference type="SUPFAM" id="SSF54928">
    <property type="entry name" value="RNA-binding domain, RBD"/>
    <property type="match status" value="2"/>
</dbReference>
<feature type="region of interest" description="Disordered" evidence="1">
    <location>
        <begin position="1"/>
        <end position="117"/>
    </location>
</feature>
<dbReference type="eggNOG" id="KOG0118">
    <property type="taxonomic scope" value="Eukaryota"/>
</dbReference>
<dbReference type="STRING" id="1126212.K2SZJ8"/>
<feature type="region of interest" description="Disordered" evidence="1">
    <location>
        <begin position="333"/>
        <end position="436"/>
    </location>
</feature>